<dbReference type="PANTHER" id="PTHR23100">
    <property type="entry name" value="ARGININE BIOSYNTHESIS BIFUNCTIONAL PROTEIN ARGJ"/>
    <property type="match status" value="1"/>
</dbReference>
<dbReference type="EMBL" id="CAFBMJ010000069">
    <property type="protein sequence ID" value="CAB4905813.1"/>
    <property type="molecule type" value="Genomic_DNA"/>
</dbReference>
<protein>
    <submittedName>
        <fullName evidence="7">Unannotated protein</fullName>
    </submittedName>
</protein>
<name>A0A6J7GNN1_9ZZZZ</name>
<dbReference type="NCBIfam" id="NF003802">
    <property type="entry name" value="PRK05388.1"/>
    <property type="match status" value="1"/>
</dbReference>
<evidence type="ECO:0000256" key="3">
    <source>
        <dbReference type="ARBA" id="ARBA00022490"/>
    </source>
</evidence>
<dbReference type="PANTHER" id="PTHR23100:SF0">
    <property type="entry name" value="ARGININE BIOSYNTHESIS BIFUNCTIONAL PROTEIN ARGJ, MITOCHONDRIAL"/>
    <property type="match status" value="1"/>
</dbReference>
<keyword evidence="6" id="KW-0012">Acyltransferase</keyword>
<dbReference type="Gene3D" id="3.10.20.340">
    <property type="entry name" value="ArgJ beta chain, C-terminal domain"/>
    <property type="match status" value="1"/>
</dbReference>
<dbReference type="Pfam" id="PF01960">
    <property type="entry name" value="ArgJ"/>
    <property type="match status" value="1"/>
</dbReference>
<evidence type="ECO:0000256" key="5">
    <source>
        <dbReference type="ARBA" id="ARBA00022813"/>
    </source>
</evidence>
<dbReference type="GO" id="GO:0005737">
    <property type="term" value="C:cytoplasm"/>
    <property type="evidence" value="ECO:0007669"/>
    <property type="project" value="UniProtKB-SubCell"/>
</dbReference>
<comment type="similarity">
    <text evidence="2">Belongs to the ArgJ family.</text>
</comment>
<dbReference type="GO" id="GO:0004042">
    <property type="term" value="F:L-glutamate N-acetyltransferase activity"/>
    <property type="evidence" value="ECO:0007669"/>
    <property type="project" value="TreeGrafter"/>
</dbReference>
<dbReference type="Gene3D" id="3.60.70.12">
    <property type="entry name" value="L-amino peptidase D-ALA esterase/amidase"/>
    <property type="match status" value="1"/>
</dbReference>
<dbReference type="CDD" id="cd02152">
    <property type="entry name" value="OAT"/>
    <property type="match status" value="1"/>
</dbReference>
<keyword evidence="3" id="KW-0963">Cytoplasm</keyword>
<sequence length="386" mass="40333">MTVQLPLGFYSHVANIGIKDSTDDFTLVVADETCAAAGVFTQSRFAGPSVVVSREHIASLSARAVVVISKNANVATGAEGMSNAREVVVGVATALACDPTDILIASTGVIGRQYPMAQVRSGLKSIPQQFVATSAEAVAKGIMTTDTVHKVAQATISGSSARVVGVAKGVGMIEPNMATLITMIFTDALIESADLDQVFRRVIDRTFNCVSVDTDTSTSDTAIVMASGIAGAVKIDAFEAALYEVALSLTKQVARDGEGAEKLIEVHVDGAKDGDQAKTVAKAIVNSPLVKTAVHGADPNWGRVAMAVGKCSQYSDIDQDNVVIRFGSQEVYPSQVDAAGLANLSQYMRGTDVRIQVSLATGTSEATVWGCDLTDGYVRINADYTT</sequence>
<organism evidence="7">
    <name type="scientific">freshwater metagenome</name>
    <dbReference type="NCBI Taxonomy" id="449393"/>
    <lineage>
        <taxon>unclassified sequences</taxon>
        <taxon>metagenomes</taxon>
        <taxon>ecological metagenomes</taxon>
    </lineage>
</organism>
<dbReference type="EMBL" id="CAFBNR010000048">
    <property type="protein sequence ID" value="CAB4965151.1"/>
    <property type="molecule type" value="Genomic_DNA"/>
</dbReference>
<dbReference type="GO" id="GO:0004358">
    <property type="term" value="F:L-glutamate N-acetyltransferase activity, acting on acetyl-L-ornithine as donor"/>
    <property type="evidence" value="ECO:0007669"/>
    <property type="project" value="InterPro"/>
</dbReference>
<evidence type="ECO:0000256" key="2">
    <source>
        <dbReference type="ARBA" id="ARBA00006774"/>
    </source>
</evidence>
<dbReference type="AlphaFoldDB" id="A0A6J7GNN1"/>
<evidence type="ECO:0000256" key="6">
    <source>
        <dbReference type="ARBA" id="ARBA00023315"/>
    </source>
</evidence>
<keyword evidence="4" id="KW-0808">Transferase</keyword>
<evidence type="ECO:0000256" key="1">
    <source>
        <dbReference type="ARBA" id="ARBA00004496"/>
    </source>
</evidence>
<dbReference type="GO" id="GO:0006526">
    <property type="term" value="P:L-arginine biosynthetic process"/>
    <property type="evidence" value="ECO:0007669"/>
    <property type="project" value="InterPro"/>
</dbReference>
<dbReference type="HAMAP" id="MF_01106">
    <property type="entry name" value="ArgJ"/>
    <property type="match status" value="1"/>
</dbReference>
<keyword evidence="5" id="KW-0068">Autocatalytic cleavage</keyword>
<evidence type="ECO:0000313" key="8">
    <source>
        <dbReference type="EMBL" id="CAB4965151.1"/>
    </source>
</evidence>
<accession>A0A6J7GNN1</accession>
<evidence type="ECO:0000256" key="4">
    <source>
        <dbReference type="ARBA" id="ARBA00022679"/>
    </source>
</evidence>
<dbReference type="InterPro" id="IPR002813">
    <property type="entry name" value="Arg_biosynth_ArgJ"/>
</dbReference>
<dbReference type="SUPFAM" id="SSF56266">
    <property type="entry name" value="DmpA/ArgJ-like"/>
    <property type="match status" value="1"/>
</dbReference>
<evidence type="ECO:0000313" key="7">
    <source>
        <dbReference type="EMBL" id="CAB4905813.1"/>
    </source>
</evidence>
<dbReference type="NCBIfam" id="TIGR00120">
    <property type="entry name" value="ArgJ"/>
    <property type="match status" value="1"/>
</dbReference>
<gene>
    <name evidence="7" type="ORF">UFOPK3573_00907</name>
    <name evidence="8" type="ORF">UFOPK3879_01019</name>
</gene>
<comment type="subcellular location">
    <subcellularLocation>
        <location evidence="1">Cytoplasm</location>
    </subcellularLocation>
</comment>
<dbReference type="InterPro" id="IPR042195">
    <property type="entry name" value="ArgJ_beta_C"/>
</dbReference>
<dbReference type="GO" id="GO:0006592">
    <property type="term" value="P:ornithine biosynthetic process"/>
    <property type="evidence" value="ECO:0007669"/>
    <property type="project" value="TreeGrafter"/>
</dbReference>
<dbReference type="FunFam" id="3.10.20.340:FF:000003">
    <property type="entry name" value="Arginine biosynthesis bifunctional protein ArgJ"/>
    <property type="match status" value="1"/>
</dbReference>
<dbReference type="InterPro" id="IPR016117">
    <property type="entry name" value="ArgJ-like_dom_sf"/>
</dbReference>
<reference evidence="7" key="1">
    <citation type="submission" date="2020-05" db="EMBL/GenBank/DDBJ databases">
        <authorList>
            <person name="Chiriac C."/>
            <person name="Salcher M."/>
            <person name="Ghai R."/>
            <person name="Kavagutti S V."/>
        </authorList>
    </citation>
    <scope>NUCLEOTIDE SEQUENCE</scope>
</reference>
<proteinExistence type="inferred from homology"/>